<sequence>MKPFALTVLACVAALGGRAAKTQSADREVPVRVVLTNSSGPTEAVATLLAEADSSQGDPQKLGMILAALDSFGARAMPGEPDPVANWRARAVMPDTPPYRGRVLGPAYKAGMLNPGATVRLPQLFDGGRSARVSVATPGQAALDFTVLDGEARPVCPPAKARTRECMWTPLFSGRFEIVLTNPSSKAAGYYLVID</sequence>
<dbReference type="RefSeq" id="WP_052242637.1">
    <property type="nucleotide sequence ID" value="NZ_JRVC01000022.1"/>
</dbReference>
<name>A0A0B8ZAZ7_9SPHN</name>
<protein>
    <submittedName>
        <fullName evidence="1">Uncharacterized protein</fullName>
    </submittedName>
</protein>
<proteinExistence type="predicted"/>
<dbReference type="EMBL" id="JRVC01000022">
    <property type="protein sequence ID" value="KHS43409.1"/>
    <property type="molecule type" value="Genomic_DNA"/>
</dbReference>
<reference evidence="1 2" key="1">
    <citation type="submission" date="2014-10" db="EMBL/GenBank/DDBJ databases">
        <title>Draft genome sequence of Novosphingobium subterraneum DSM 12447.</title>
        <authorList>
            <person name="Gan H.M."/>
            <person name="Gan H.Y."/>
            <person name="Savka M.A."/>
        </authorList>
    </citation>
    <scope>NUCLEOTIDE SEQUENCE [LARGE SCALE GENOMIC DNA]</scope>
    <source>
        <strain evidence="1 2">DSM 12447</strain>
    </source>
</reference>
<dbReference type="AlphaFoldDB" id="A0A0B8ZAZ7"/>
<dbReference type="PATRIC" id="fig|48936.3.peg.3749"/>
<keyword evidence="2" id="KW-1185">Reference proteome</keyword>
<comment type="caution">
    <text evidence="1">The sequence shown here is derived from an EMBL/GenBank/DDBJ whole genome shotgun (WGS) entry which is preliminary data.</text>
</comment>
<evidence type="ECO:0000313" key="1">
    <source>
        <dbReference type="EMBL" id="KHS43409.1"/>
    </source>
</evidence>
<gene>
    <name evidence="1" type="ORF">NJ75_03718</name>
</gene>
<accession>A0A0B8ZAZ7</accession>
<dbReference type="STRING" id="48936.NJ75_03718"/>
<evidence type="ECO:0000313" key="2">
    <source>
        <dbReference type="Proteomes" id="UP000031338"/>
    </source>
</evidence>
<dbReference type="Proteomes" id="UP000031338">
    <property type="component" value="Unassembled WGS sequence"/>
</dbReference>
<organism evidence="1 2">
    <name type="scientific">Novosphingobium subterraneum</name>
    <dbReference type="NCBI Taxonomy" id="48936"/>
    <lineage>
        <taxon>Bacteria</taxon>
        <taxon>Pseudomonadati</taxon>
        <taxon>Pseudomonadota</taxon>
        <taxon>Alphaproteobacteria</taxon>
        <taxon>Sphingomonadales</taxon>
        <taxon>Sphingomonadaceae</taxon>
        <taxon>Novosphingobium</taxon>
    </lineage>
</organism>